<dbReference type="Proteomes" id="UP000221165">
    <property type="component" value="Unassembled WGS sequence"/>
</dbReference>
<organism evidence="1 2">
    <name type="scientific">Cystoisospora suis</name>
    <dbReference type="NCBI Taxonomy" id="483139"/>
    <lineage>
        <taxon>Eukaryota</taxon>
        <taxon>Sar</taxon>
        <taxon>Alveolata</taxon>
        <taxon>Apicomplexa</taxon>
        <taxon>Conoidasida</taxon>
        <taxon>Coccidia</taxon>
        <taxon>Eucoccidiorida</taxon>
        <taxon>Eimeriorina</taxon>
        <taxon>Sarcocystidae</taxon>
        <taxon>Cystoisospora</taxon>
    </lineage>
</organism>
<dbReference type="RefSeq" id="XP_067916443.1">
    <property type="nucleotide sequence ID" value="XM_068071581.1"/>
</dbReference>
<reference evidence="1 2" key="1">
    <citation type="journal article" date="2017" name="Int. J. Parasitol.">
        <title>The genome of the protozoan parasite Cystoisospora suis and a reverse vaccinology approach to identify vaccine candidates.</title>
        <authorList>
            <person name="Palmieri N."/>
            <person name="Shrestha A."/>
            <person name="Ruttkowski B."/>
            <person name="Beck T."/>
            <person name="Vogl C."/>
            <person name="Tomley F."/>
            <person name="Blake D.P."/>
            <person name="Joachim A."/>
        </authorList>
    </citation>
    <scope>NUCLEOTIDE SEQUENCE [LARGE SCALE GENOMIC DNA]</scope>
    <source>
        <strain evidence="1 2">Wien I</strain>
    </source>
</reference>
<dbReference type="AlphaFoldDB" id="A0A2C6K8P1"/>
<evidence type="ECO:0000313" key="2">
    <source>
        <dbReference type="Proteomes" id="UP000221165"/>
    </source>
</evidence>
<proteinExistence type="predicted"/>
<accession>A0A2C6K8P1</accession>
<dbReference type="GeneID" id="94434792"/>
<dbReference type="VEuPathDB" id="ToxoDB:CSUI_011483"/>
<gene>
    <name evidence="1" type="ORF">CSUI_011483</name>
</gene>
<dbReference type="Gene3D" id="3.30.710.10">
    <property type="entry name" value="Potassium Channel Kv1.1, Chain A"/>
    <property type="match status" value="1"/>
</dbReference>
<comment type="caution">
    <text evidence="1">The sequence shown here is derived from an EMBL/GenBank/DDBJ whole genome shotgun (WGS) entry which is preliminary data.</text>
</comment>
<feature type="non-terminal residue" evidence="1">
    <location>
        <position position="165"/>
    </location>
</feature>
<dbReference type="EMBL" id="MIGC01012191">
    <property type="protein sequence ID" value="PHJ14707.1"/>
    <property type="molecule type" value="Genomic_DNA"/>
</dbReference>
<evidence type="ECO:0000313" key="1">
    <source>
        <dbReference type="EMBL" id="PHJ14707.1"/>
    </source>
</evidence>
<dbReference type="InterPro" id="IPR011333">
    <property type="entry name" value="SKP1/BTB/POZ_sf"/>
</dbReference>
<sequence length="165" mass="19054">MGISIIIATAAYGPLHKLWSSFSPPLKKYKIPVHSALLRICSPVWLTEIVTIEDKMRQRMKYQEVQDRNVLMKYVIRTDFPEAVRSIIRYVYGYHQEITRAADPFLLVAVYKECERLEMDRLRAEILKTLSSPVMNVQPLLSLAHAAEALDVPQLLRECIRILAD</sequence>
<keyword evidence="2" id="KW-1185">Reference proteome</keyword>
<name>A0A2C6K8P1_9APIC</name>
<protein>
    <submittedName>
        <fullName evidence="1">Gyf domain</fullName>
    </submittedName>
</protein>
<dbReference type="OrthoDB" id="360388at2759"/>